<evidence type="ECO:0000256" key="1">
    <source>
        <dbReference type="ARBA" id="ARBA00004651"/>
    </source>
</evidence>
<comment type="similarity">
    <text evidence="2">Belongs to the glutamate-gated ion channel (TC 1.A.10.1) family.</text>
</comment>
<name>A0ABP1S715_9HEXA</name>
<keyword evidence="6 9" id="KW-0472">Membrane</keyword>
<keyword evidence="7" id="KW-0675">Receptor</keyword>
<dbReference type="InterPro" id="IPR001320">
    <property type="entry name" value="Iontro_rcpt_C"/>
</dbReference>
<feature type="transmembrane region" description="Helical" evidence="9">
    <location>
        <begin position="419"/>
        <end position="435"/>
    </location>
</feature>
<dbReference type="InterPro" id="IPR052192">
    <property type="entry name" value="Insect_Ionotropic_Sensory_Rcpt"/>
</dbReference>
<keyword evidence="3" id="KW-1003">Cell membrane</keyword>
<evidence type="ECO:0000313" key="13">
    <source>
        <dbReference type="Proteomes" id="UP001642540"/>
    </source>
</evidence>
<organism evidence="12 13">
    <name type="scientific">Orchesella dallaii</name>
    <dbReference type="NCBI Taxonomy" id="48710"/>
    <lineage>
        <taxon>Eukaryota</taxon>
        <taxon>Metazoa</taxon>
        <taxon>Ecdysozoa</taxon>
        <taxon>Arthropoda</taxon>
        <taxon>Hexapoda</taxon>
        <taxon>Collembola</taxon>
        <taxon>Entomobryomorpha</taxon>
        <taxon>Entomobryoidea</taxon>
        <taxon>Orchesellidae</taxon>
        <taxon>Orchesellinae</taxon>
        <taxon>Orchesella</taxon>
    </lineage>
</organism>
<dbReference type="PANTHER" id="PTHR42643:SF35">
    <property type="entry name" value="IONOTROPIC RECEPTOR 68A, ISOFORM A"/>
    <property type="match status" value="1"/>
</dbReference>
<keyword evidence="5 9" id="KW-1133">Transmembrane helix</keyword>
<evidence type="ECO:0000259" key="11">
    <source>
        <dbReference type="Pfam" id="PF00060"/>
    </source>
</evidence>
<protein>
    <recommendedName>
        <fullName evidence="11">Ionotropic glutamate receptor C-terminal domain-containing protein</fullName>
    </recommendedName>
</protein>
<evidence type="ECO:0000256" key="6">
    <source>
        <dbReference type="ARBA" id="ARBA00023136"/>
    </source>
</evidence>
<keyword evidence="13" id="KW-1185">Reference proteome</keyword>
<keyword evidence="8" id="KW-0325">Glycoprotein</keyword>
<dbReference type="PANTHER" id="PTHR42643">
    <property type="entry name" value="IONOTROPIC RECEPTOR 20A-RELATED"/>
    <property type="match status" value="1"/>
</dbReference>
<feature type="domain" description="Ionotropic glutamate receptor C-terminal" evidence="11">
    <location>
        <begin position="358"/>
        <end position="630"/>
    </location>
</feature>
<evidence type="ECO:0000256" key="5">
    <source>
        <dbReference type="ARBA" id="ARBA00022989"/>
    </source>
</evidence>
<keyword evidence="4 9" id="KW-0812">Transmembrane</keyword>
<evidence type="ECO:0000256" key="10">
    <source>
        <dbReference type="SAM" id="SignalP"/>
    </source>
</evidence>
<evidence type="ECO:0000256" key="2">
    <source>
        <dbReference type="ARBA" id="ARBA00008685"/>
    </source>
</evidence>
<gene>
    <name evidence="12" type="ORF">ODALV1_LOCUS30308</name>
</gene>
<feature type="transmembrane region" description="Helical" evidence="9">
    <location>
        <begin position="620"/>
        <end position="640"/>
    </location>
</feature>
<dbReference type="SUPFAM" id="SSF53850">
    <property type="entry name" value="Periplasmic binding protein-like II"/>
    <property type="match status" value="1"/>
</dbReference>
<comment type="subcellular location">
    <subcellularLocation>
        <location evidence="1">Cell membrane</location>
        <topology evidence="1">Multi-pass membrane protein</topology>
    </subcellularLocation>
</comment>
<evidence type="ECO:0000256" key="8">
    <source>
        <dbReference type="ARBA" id="ARBA00023180"/>
    </source>
</evidence>
<dbReference type="Proteomes" id="UP001642540">
    <property type="component" value="Unassembled WGS sequence"/>
</dbReference>
<dbReference type="Gene3D" id="1.10.287.70">
    <property type="match status" value="1"/>
</dbReference>
<feature type="signal peptide" evidence="10">
    <location>
        <begin position="1"/>
        <end position="25"/>
    </location>
</feature>
<feature type="chain" id="PRO_5045589404" description="Ionotropic glutamate receptor C-terminal domain-containing protein" evidence="10">
    <location>
        <begin position="26"/>
        <end position="655"/>
    </location>
</feature>
<reference evidence="12 13" key="1">
    <citation type="submission" date="2024-08" db="EMBL/GenBank/DDBJ databases">
        <authorList>
            <person name="Cucini C."/>
            <person name="Frati F."/>
        </authorList>
    </citation>
    <scope>NUCLEOTIDE SEQUENCE [LARGE SCALE GENOMIC DNA]</scope>
</reference>
<evidence type="ECO:0000256" key="4">
    <source>
        <dbReference type="ARBA" id="ARBA00022692"/>
    </source>
</evidence>
<evidence type="ECO:0000256" key="3">
    <source>
        <dbReference type="ARBA" id="ARBA00022475"/>
    </source>
</evidence>
<proteinExistence type="inferred from homology"/>
<evidence type="ECO:0000313" key="12">
    <source>
        <dbReference type="EMBL" id="CAL8144820.1"/>
    </source>
</evidence>
<evidence type="ECO:0000256" key="9">
    <source>
        <dbReference type="SAM" id="Phobius"/>
    </source>
</evidence>
<evidence type="ECO:0000256" key="7">
    <source>
        <dbReference type="ARBA" id="ARBA00023170"/>
    </source>
</evidence>
<sequence>MFRPRTMKTFLTICFLLLNNRILVSLSVPYIQPMVPEEMWKQIVFKDLNNCTLFLLHGGKDLGAVTSGIMGGLQQQDKLLITLRNVSLENVYSKSIIDNVRKLKHQCTVTYVEVSSSKGFEFMRYTGILQEFLKHLAGIIKIDEDYFIFYSSRQENIKSLLASAGVANHLKNKLGVVFGDNKQVSYYTTCVYCDKGRPILQEITVPPKKSASFQLTKVFPDFLKNFQGKQFTVSTPALAGWLIEIRKISPDTWKIRRGVMNFCFEHLMNKYNFTAKHFPSIGGGGTGFFIATNKTWIGTVGDVLSGASEIGHTTGQIYNRNKVVGFSSPIVYEWLIFTTGKPLPHFSWKSVHRPFKPEVWMFVIGCIVVAFFTMEWLLNATYKGEYNDERLMVIMYLVQSFLGQCATNLEKIPRNSTRMFISFWLIFALLITTAYRSKLVSFLAFPTTDEPPTTFKSLAESNDFGMALQYLHGAAYTLLKTSPNPIFQTIYRKMELEENDAKCFQRAIGKKFACISWDSIASFVSQKNLSDKFGRTTLIKAPDKTSFIAVGLIFRKRAVFKAKFDKVITVAHSMGLVKKWKNLDYSFVRKERMEWERATNKSFIAYSYYTSSNVLTSQHLMGTFGLLFLGIIVAVLIFCVEKRGAWMWVTIRSSD</sequence>
<feature type="transmembrane region" description="Helical" evidence="9">
    <location>
        <begin position="359"/>
        <end position="378"/>
    </location>
</feature>
<dbReference type="EMBL" id="CAXLJM020000161">
    <property type="protein sequence ID" value="CAL8144820.1"/>
    <property type="molecule type" value="Genomic_DNA"/>
</dbReference>
<comment type="caution">
    <text evidence="12">The sequence shown here is derived from an EMBL/GenBank/DDBJ whole genome shotgun (WGS) entry which is preliminary data.</text>
</comment>
<keyword evidence="10" id="KW-0732">Signal</keyword>
<dbReference type="Pfam" id="PF00060">
    <property type="entry name" value="Lig_chan"/>
    <property type="match status" value="1"/>
</dbReference>
<accession>A0ABP1S715</accession>